<dbReference type="GeneID" id="95988204"/>
<reference evidence="2 3" key="1">
    <citation type="submission" date="2023-08" db="EMBL/GenBank/DDBJ databases">
        <title>Annotated Genome Sequence of Vanrija albida AlHP1.</title>
        <authorList>
            <person name="Herzog R."/>
        </authorList>
    </citation>
    <scope>NUCLEOTIDE SEQUENCE [LARGE SCALE GENOMIC DNA]</scope>
    <source>
        <strain evidence="2 3">AlHP1</strain>
    </source>
</reference>
<proteinExistence type="predicted"/>
<keyword evidence="3" id="KW-1185">Reference proteome</keyword>
<feature type="region of interest" description="Disordered" evidence="1">
    <location>
        <begin position="369"/>
        <end position="390"/>
    </location>
</feature>
<accession>A0ABR3PZB0</accession>
<dbReference type="InterPro" id="IPR027706">
    <property type="entry name" value="PGP_Pase"/>
</dbReference>
<evidence type="ECO:0000313" key="3">
    <source>
        <dbReference type="Proteomes" id="UP001565368"/>
    </source>
</evidence>
<sequence>MPINLPAPVINLLGLLRPRLLRPDLKAATIGHVDWKGLADAGFNAVVIDKDNCITLPHADGLYPPYAPAWRALLASFDRGRVLVVSNSSGSAKDRGGIAAEALTLALGAPVLNHAAPKPACSHDILAYFAGALGRPRTTRGELLRPLRRVEREEDEAEGALLGKWRREVANGPLCGGEGEVGISPPRPEKLPKPKAETPAPTPPPLRVLVVGDRLFTDTLLARRLALYPAAVGVLSIQTTALPQPNDVRPLRRLEDWLSGGRTTDAGGEYERFVRVDPPTPAAPRPTLAERLNPLQLLEDGGPAISWDPRSWRWRPVTAVVLRSLARGVKVATLSVGVVTLQLGRGLRVAADWALARCRVWNERRKAAAEAAKTAGEAGEAAPAAKAKTA</sequence>
<organism evidence="2 3">
    <name type="scientific">Vanrija albida</name>
    <dbReference type="NCBI Taxonomy" id="181172"/>
    <lineage>
        <taxon>Eukaryota</taxon>
        <taxon>Fungi</taxon>
        <taxon>Dikarya</taxon>
        <taxon>Basidiomycota</taxon>
        <taxon>Agaricomycotina</taxon>
        <taxon>Tremellomycetes</taxon>
        <taxon>Trichosporonales</taxon>
        <taxon>Trichosporonaceae</taxon>
        <taxon>Vanrija</taxon>
    </lineage>
</organism>
<dbReference type="Proteomes" id="UP001565368">
    <property type="component" value="Unassembled WGS sequence"/>
</dbReference>
<feature type="region of interest" description="Disordered" evidence="1">
    <location>
        <begin position="175"/>
        <end position="205"/>
    </location>
</feature>
<dbReference type="EMBL" id="JBBXJM010000005">
    <property type="protein sequence ID" value="KAL1407728.1"/>
    <property type="molecule type" value="Genomic_DNA"/>
</dbReference>
<evidence type="ECO:0000313" key="2">
    <source>
        <dbReference type="EMBL" id="KAL1407728.1"/>
    </source>
</evidence>
<dbReference type="RefSeq" id="XP_069207672.1">
    <property type="nucleotide sequence ID" value="XM_069355601.1"/>
</dbReference>
<dbReference type="Pfam" id="PF09419">
    <property type="entry name" value="PGP_phosphatase"/>
    <property type="match status" value="1"/>
</dbReference>
<gene>
    <name evidence="2" type="ORF">Q8F55_007161</name>
</gene>
<evidence type="ECO:0000256" key="1">
    <source>
        <dbReference type="SAM" id="MobiDB-lite"/>
    </source>
</evidence>
<feature type="compositionally biased region" description="Basic and acidic residues" evidence="1">
    <location>
        <begin position="187"/>
        <end position="196"/>
    </location>
</feature>
<name>A0ABR3PZB0_9TREE</name>
<protein>
    <submittedName>
        <fullName evidence="2">Uncharacterized protein</fullName>
    </submittedName>
</protein>
<comment type="caution">
    <text evidence="2">The sequence shown here is derived from an EMBL/GenBank/DDBJ whole genome shotgun (WGS) entry which is preliminary data.</text>
</comment>